<evidence type="ECO:0000313" key="3">
    <source>
        <dbReference type="Proteomes" id="UP000185062"/>
    </source>
</evidence>
<name>A0A1N6G6E5_9PROT</name>
<proteinExistence type="predicted"/>
<keyword evidence="1" id="KW-0472">Membrane</keyword>
<dbReference type="EMBL" id="FSRO01000001">
    <property type="protein sequence ID" value="SIO03088.1"/>
    <property type="molecule type" value="Genomic_DNA"/>
</dbReference>
<dbReference type="Proteomes" id="UP000185062">
    <property type="component" value="Unassembled WGS sequence"/>
</dbReference>
<feature type="transmembrane region" description="Helical" evidence="1">
    <location>
        <begin position="187"/>
        <end position="204"/>
    </location>
</feature>
<accession>A0A1N6G6E5</accession>
<protein>
    <submittedName>
        <fullName evidence="2">Uncharacterized protein</fullName>
    </submittedName>
</protein>
<reference evidence="2 3" key="1">
    <citation type="submission" date="2016-12" db="EMBL/GenBank/DDBJ databases">
        <authorList>
            <person name="Song W.-J."/>
            <person name="Kurnit D.M."/>
        </authorList>
    </citation>
    <scope>NUCLEOTIDE SEQUENCE [LARGE SCALE GENOMIC DNA]</scope>
    <source>
        <strain evidence="2 3">ATCC 49181</strain>
    </source>
</reference>
<dbReference type="eggNOG" id="ENOG5033AG3">
    <property type="taxonomic scope" value="Bacteria"/>
</dbReference>
<sequence>MQRVEISYRMVIPALLVGILLVSYAANYISHSVSAEERYVNTLSMKLPVDNSAVTIPPEVLQFEGFDVSLQLATRGLAQRINDIVSEAPEGATIQGITGVVSPRMKAEIASDGFIIESPALQEQLIMVGDEALWTWRLLPEKSGHQVLTFQLHLITHSDGQENLKIVDVAEANIAVRKNGSAWANNNWKWISLLLVVSVIIWHLKRRFMA</sequence>
<keyword evidence="3" id="KW-1185">Reference proteome</keyword>
<keyword evidence="1" id="KW-0812">Transmembrane</keyword>
<evidence type="ECO:0000313" key="2">
    <source>
        <dbReference type="EMBL" id="SIO03088.1"/>
    </source>
</evidence>
<organism evidence="2 3">
    <name type="scientific">Nitrosomonas cryotolerans ATCC 49181</name>
    <dbReference type="NCBI Taxonomy" id="1131553"/>
    <lineage>
        <taxon>Bacteria</taxon>
        <taxon>Pseudomonadati</taxon>
        <taxon>Pseudomonadota</taxon>
        <taxon>Betaproteobacteria</taxon>
        <taxon>Nitrosomonadales</taxon>
        <taxon>Nitrosomonadaceae</taxon>
        <taxon>Nitrosomonas</taxon>
    </lineage>
</organism>
<keyword evidence="1" id="KW-1133">Transmembrane helix</keyword>
<dbReference type="AlphaFoldDB" id="A0A1N6G6E5"/>
<gene>
    <name evidence="2" type="ORF">SAMN02743940_0573</name>
</gene>
<evidence type="ECO:0000256" key="1">
    <source>
        <dbReference type="SAM" id="Phobius"/>
    </source>
</evidence>